<dbReference type="OrthoDB" id="945117at2"/>
<dbReference type="Proteomes" id="UP000253209">
    <property type="component" value="Unassembled WGS sequence"/>
</dbReference>
<reference evidence="2 3" key="1">
    <citation type="submission" date="2018-05" db="EMBL/GenBank/DDBJ databases">
        <title>Mucilaginibacter hurinus sp. nov., isolated from briquette warehouse soil.</title>
        <authorList>
            <person name="Choi L."/>
        </authorList>
    </citation>
    <scope>NUCLEOTIDE SEQUENCE [LARGE SCALE GENOMIC DNA]</scope>
    <source>
        <strain evidence="2 3">ZR32</strain>
    </source>
</reference>
<dbReference type="AlphaFoldDB" id="A0A367GLJ0"/>
<dbReference type="EMBL" id="QGDC01000007">
    <property type="protein sequence ID" value="RCH54337.1"/>
    <property type="molecule type" value="Genomic_DNA"/>
</dbReference>
<feature type="chain" id="PRO_5016925236" description="Outer membrane protein beta-barrel domain-containing protein" evidence="1">
    <location>
        <begin position="20"/>
        <end position="200"/>
    </location>
</feature>
<organism evidence="2 3">
    <name type="scientific">Mucilaginibacter hurinus</name>
    <dbReference type="NCBI Taxonomy" id="2201324"/>
    <lineage>
        <taxon>Bacteria</taxon>
        <taxon>Pseudomonadati</taxon>
        <taxon>Bacteroidota</taxon>
        <taxon>Sphingobacteriia</taxon>
        <taxon>Sphingobacteriales</taxon>
        <taxon>Sphingobacteriaceae</taxon>
        <taxon>Mucilaginibacter</taxon>
    </lineage>
</organism>
<evidence type="ECO:0000313" key="2">
    <source>
        <dbReference type="EMBL" id="RCH54337.1"/>
    </source>
</evidence>
<dbReference type="RefSeq" id="WP_114005848.1">
    <property type="nucleotide sequence ID" value="NZ_QGDC01000007.1"/>
</dbReference>
<protein>
    <recommendedName>
        <fullName evidence="4">Outer membrane protein beta-barrel domain-containing protein</fullName>
    </recommendedName>
</protein>
<accession>A0A367GLJ0</accession>
<evidence type="ECO:0008006" key="4">
    <source>
        <dbReference type="Google" id="ProtNLM"/>
    </source>
</evidence>
<feature type="signal peptide" evidence="1">
    <location>
        <begin position="1"/>
        <end position="19"/>
    </location>
</feature>
<gene>
    <name evidence="2" type="ORF">DJ568_13690</name>
</gene>
<evidence type="ECO:0000256" key="1">
    <source>
        <dbReference type="SAM" id="SignalP"/>
    </source>
</evidence>
<keyword evidence="3" id="KW-1185">Reference proteome</keyword>
<keyword evidence="1" id="KW-0732">Signal</keyword>
<sequence>MYKVIITFMLLLYVHAANAQTEKGKQNIGLGLRYSHSKNTTEFNNYSSNQNSASLQYSYFIADKVDLGAEVAYYYIKSGNNSSSQRFSSTANGFGSRIQLRKYFLFENKIGVRTGPYLDYLSLNNDDNDVVSLSSRKSARYSTGISADLVYYPTEKIGIAAGIGALQYSYAKTTGDYPSSGNSLSLALTNGINLYFYYVF</sequence>
<evidence type="ECO:0000313" key="3">
    <source>
        <dbReference type="Proteomes" id="UP000253209"/>
    </source>
</evidence>
<name>A0A367GLJ0_9SPHI</name>
<proteinExistence type="predicted"/>
<comment type="caution">
    <text evidence="2">The sequence shown here is derived from an EMBL/GenBank/DDBJ whole genome shotgun (WGS) entry which is preliminary data.</text>
</comment>